<dbReference type="EMBL" id="CAJPWZ010002055">
    <property type="protein sequence ID" value="CAG2230241.1"/>
    <property type="molecule type" value="Genomic_DNA"/>
</dbReference>
<organism evidence="2 3">
    <name type="scientific">Mytilus edulis</name>
    <name type="common">Blue mussel</name>
    <dbReference type="NCBI Taxonomy" id="6550"/>
    <lineage>
        <taxon>Eukaryota</taxon>
        <taxon>Metazoa</taxon>
        <taxon>Spiralia</taxon>
        <taxon>Lophotrochozoa</taxon>
        <taxon>Mollusca</taxon>
        <taxon>Bivalvia</taxon>
        <taxon>Autobranchia</taxon>
        <taxon>Pteriomorphia</taxon>
        <taxon>Mytilida</taxon>
        <taxon>Mytiloidea</taxon>
        <taxon>Mytilidae</taxon>
        <taxon>Mytilinae</taxon>
        <taxon>Mytilus</taxon>
    </lineage>
</organism>
<proteinExistence type="predicted"/>
<gene>
    <name evidence="2" type="ORF">MEDL_43104</name>
</gene>
<comment type="caution">
    <text evidence="2">The sequence shown here is derived from an EMBL/GenBank/DDBJ whole genome shotgun (WGS) entry which is preliminary data.</text>
</comment>
<dbReference type="OrthoDB" id="10371297at2759"/>
<keyword evidence="3" id="KW-1185">Reference proteome</keyword>
<dbReference type="AlphaFoldDB" id="A0A8S3TFC3"/>
<evidence type="ECO:0000313" key="3">
    <source>
        <dbReference type="Proteomes" id="UP000683360"/>
    </source>
</evidence>
<dbReference type="Proteomes" id="UP000683360">
    <property type="component" value="Unassembled WGS sequence"/>
</dbReference>
<name>A0A8S3TFC3_MYTED</name>
<reference evidence="2" key="1">
    <citation type="submission" date="2021-03" db="EMBL/GenBank/DDBJ databases">
        <authorList>
            <person name="Bekaert M."/>
        </authorList>
    </citation>
    <scope>NUCLEOTIDE SEQUENCE</scope>
</reference>
<accession>A0A8S3TFC3</accession>
<sequence length="161" mass="18526">MLCDSKIITGWEGWTGFGINKKTTANIEDLTSISGTASASGGNAEDCVVIRNSVGNIIGYLKKKELNHDFNTEKTEENKKRDKMEKAMDREAEKNENKLVRGYEKGADGMMKEYIKEIQKKITELKKDLKEHEKKLKLDIRKRQRKLEIDIKESKQFEKGK</sequence>
<feature type="region of interest" description="Disordered" evidence="1">
    <location>
        <begin position="72"/>
        <end position="101"/>
    </location>
</feature>
<protein>
    <submittedName>
        <fullName evidence="2">Uncharacterized protein</fullName>
    </submittedName>
</protein>
<evidence type="ECO:0000256" key="1">
    <source>
        <dbReference type="SAM" id="MobiDB-lite"/>
    </source>
</evidence>
<evidence type="ECO:0000313" key="2">
    <source>
        <dbReference type="EMBL" id="CAG2230241.1"/>
    </source>
</evidence>